<dbReference type="PROSITE" id="PS50113">
    <property type="entry name" value="PAC"/>
    <property type="match status" value="1"/>
</dbReference>
<dbReference type="Pfam" id="PF00072">
    <property type="entry name" value="Response_reg"/>
    <property type="match status" value="1"/>
</dbReference>
<dbReference type="SMART" id="SM00091">
    <property type="entry name" value="PAS"/>
    <property type="match status" value="1"/>
</dbReference>
<dbReference type="NCBIfam" id="TIGR00229">
    <property type="entry name" value="sensory_box"/>
    <property type="match status" value="1"/>
</dbReference>
<feature type="domain" description="Histidine kinase" evidence="3">
    <location>
        <begin position="280"/>
        <end position="491"/>
    </location>
</feature>
<dbReference type="Proteomes" id="UP000199259">
    <property type="component" value="Unassembled WGS sequence"/>
</dbReference>
<evidence type="ECO:0000313" key="8">
    <source>
        <dbReference type="Proteomes" id="UP000199259"/>
    </source>
</evidence>
<sequence length="491" mass="55738">MTASKYKILIVDDEPLNVELLSVYLGDDYDIVTSYNGKDALAKVKDECPDLILLDVMMPEMDGYDVCRVIRNEFKMDFIPIIMVTALTDKADHQRGIEAGADDFLKKPVGKFELEKKIDSLLRIKEQHDNLLTEKNKAYYYLDYVGILVAVLDLDFKVTTINKKGSDFLGYSPDKIVGKEWIESFIPHDSVSDIRAHYDGLVSGEVKPYEYSEFPIIISTGEERLFRWYDSPLKDNFGNNMGVLISGEDITEMREAEKQLKEYAYQLEKSNDLKDLFTDVMRHDLLNPAGLIQSFVDLLIETETDEGKKILLNNVSTATEKLIFMIEDAAHLAKLESVDDISFVRVDLNSMINDTVNGFVHLAMEKNMEITVKIDEDSFAIANPMIERVFVNLLSNSIKYSPDGSTITIDVMDIGDKWKLSFIDQGDGVPNESKASVFERFKRLHKENIRGTGIGLAIVKRIMDLHMELIDVDDNPGGKGSVFWLTLKKDK</sequence>
<keyword evidence="8" id="KW-1185">Reference proteome</keyword>
<comment type="caution">
    <text evidence="7">The sequence shown here is derived from an EMBL/GenBank/DDBJ whole genome shotgun (WGS) entry which is preliminary data.</text>
</comment>
<feature type="domain" description="PAS" evidence="5">
    <location>
        <begin position="149"/>
        <end position="205"/>
    </location>
</feature>
<dbReference type="PANTHER" id="PTHR43547">
    <property type="entry name" value="TWO-COMPONENT HISTIDINE KINASE"/>
    <property type="match status" value="1"/>
</dbReference>
<evidence type="ECO:0000259" key="6">
    <source>
        <dbReference type="PROSITE" id="PS50113"/>
    </source>
</evidence>
<evidence type="ECO:0000256" key="2">
    <source>
        <dbReference type="PROSITE-ProRule" id="PRU00169"/>
    </source>
</evidence>
<dbReference type="InterPro" id="IPR035965">
    <property type="entry name" value="PAS-like_dom_sf"/>
</dbReference>
<dbReference type="AlphaFoldDB" id="A0A7Z7AY45"/>
<dbReference type="InterPro" id="IPR011006">
    <property type="entry name" value="CheY-like_superfamily"/>
</dbReference>
<dbReference type="InterPro" id="IPR003661">
    <property type="entry name" value="HisK_dim/P_dom"/>
</dbReference>
<dbReference type="Pfam" id="PF08448">
    <property type="entry name" value="PAS_4"/>
    <property type="match status" value="1"/>
</dbReference>
<dbReference type="InterPro" id="IPR000014">
    <property type="entry name" value="PAS"/>
</dbReference>
<dbReference type="SMART" id="SM00388">
    <property type="entry name" value="HisKA"/>
    <property type="match status" value="1"/>
</dbReference>
<dbReference type="InterPro" id="IPR001789">
    <property type="entry name" value="Sig_transdc_resp-reg_receiver"/>
</dbReference>
<dbReference type="Pfam" id="PF02518">
    <property type="entry name" value="HATPase_c"/>
    <property type="match status" value="1"/>
</dbReference>
<feature type="domain" description="PAC" evidence="6">
    <location>
        <begin position="210"/>
        <end position="262"/>
    </location>
</feature>
<dbReference type="SMART" id="SM00387">
    <property type="entry name" value="HATPase_c"/>
    <property type="match status" value="1"/>
</dbReference>
<dbReference type="PROSITE" id="PS50110">
    <property type="entry name" value="RESPONSE_REGULATORY"/>
    <property type="match status" value="1"/>
</dbReference>
<dbReference type="InterPro" id="IPR000700">
    <property type="entry name" value="PAS-assoc_C"/>
</dbReference>
<dbReference type="SUPFAM" id="SSF47384">
    <property type="entry name" value="Homodimeric domain of signal transducing histidine kinase"/>
    <property type="match status" value="1"/>
</dbReference>
<dbReference type="InterPro" id="IPR013656">
    <property type="entry name" value="PAS_4"/>
</dbReference>
<dbReference type="Gene3D" id="3.30.450.20">
    <property type="entry name" value="PAS domain"/>
    <property type="match status" value="1"/>
</dbReference>
<dbReference type="InterPro" id="IPR004358">
    <property type="entry name" value="Sig_transdc_His_kin-like_C"/>
</dbReference>
<dbReference type="PRINTS" id="PR00344">
    <property type="entry name" value="BCTRLSENSOR"/>
</dbReference>
<name>A0A7Z7AY45_9EURY</name>
<dbReference type="InterPro" id="IPR003594">
    <property type="entry name" value="HATPase_dom"/>
</dbReference>
<evidence type="ECO:0000313" key="7">
    <source>
        <dbReference type="EMBL" id="SDG03112.1"/>
    </source>
</evidence>
<keyword evidence="1 2" id="KW-0597">Phosphoprotein</keyword>
<dbReference type="InterPro" id="IPR005467">
    <property type="entry name" value="His_kinase_dom"/>
</dbReference>
<feature type="modified residue" description="4-aspartylphosphate" evidence="2">
    <location>
        <position position="55"/>
    </location>
</feature>
<protein>
    <submittedName>
        <fullName evidence="7">PAS domain S-box-containing protein</fullName>
    </submittedName>
</protein>
<evidence type="ECO:0000256" key="1">
    <source>
        <dbReference type="ARBA" id="ARBA00022553"/>
    </source>
</evidence>
<dbReference type="CDD" id="cd00130">
    <property type="entry name" value="PAS"/>
    <property type="match status" value="1"/>
</dbReference>
<dbReference type="InterPro" id="IPR036097">
    <property type="entry name" value="HisK_dim/P_sf"/>
</dbReference>
<organism evidence="7 8">
    <name type="scientific">Methanolobus vulcani</name>
    <dbReference type="NCBI Taxonomy" id="38026"/>
    <lineage>
        <taxon>Archaea</taxon>
        <taxon>Methanobacteriati</taxon>
        <taxon>Methanobacteriota</taxon>
        <taxon>Stenosarchaea group</taxon>
        <taxon>Methanomicrobia</taxon>
        <taxon>Methanosarcinales</taxon>
        <taxon>Methanosarcinaceae</taxon>
        <taxon>Methanolobus</taxon>
    </lineage>
</organism>
<dbReference type="Gene3D" id="3.30.565.10">
    <property type="entry name" value="Histidine kinase-like ATPase, C-terminal domain"/>
    <property type="match status" value="1"/>
</dbReference>
<dbReference type="RefSeq" id="WP_091710283.1">
    <property type="nucleotide sequence ID" value="NZ_FNCA01000006.1"/>
</dbReference>
<reference evidence="7 8" key="1">
    <citation type="submission" date="2016-10" db="EMBL/GenBank/DDBJ databases">
        <authorList>
            <person name="Varghese N."/>
            <person name="Submissions S."/>
        </authorList>
    </citation>
    <scope>NUCLEOTIDE SEQUENCE [LARGE SCALE GENOMIC DNA]</scope>
    <source>
        <strain evidence="7 8">PL 12/M</strain>
    </source>
</reference>
<dbReference type="Gene3D" id="1.10.287.130">
    <property type="match status" value="1"/>
</dbReference>
<dbReference type="PANTHER" id="PTHR43547:SF2">
    <property type="entry name" value="HYBRID SIGNAL TRANSDUCTION HISTIDINE KINASE C"/>
    <property type="match status" value="1"/>
</dbReference>
<dbReference type="InterPro" id="IPR036890">
    <property type="entry name" value="HATPase_C_sf"/>
</dbReference>
<evidence type="ECO:0000259" key="3">
    <source>
        <dbReference type="PROSITE" id="PS50109"/>
    </source>
</evidence>
<dbReference type="PROSITE" id="PS50109">
    <property type="entry name" value="HIS_KIN"/>
    <property type="match status" value="1"/>
</dbReference>
<dbReference type="OrthoDB" id="8127at2157"/>
<evidence type="ECO:0000259" key="5">
    <source>
        <dbReference type="PROSITE" id="PS50112"/>
    </source>
</evidence>
<dbReference type="GO" id="GO:0000155">
    <property type="term" value="F:phosphorelay sensor kinase activity"/>
    <property type="evidence" value="ECO:0007669"/>
    <property type="project" value="InterPro"/>
</dbReference>
<proteinExistence type="predicted"/>
<dbReference type="SUPFAM" id="SSF55785">
    <property type="entry name" value="PYP-like sensor domain (PAS domain)"/>
    <property type="match status" value="1"/>
</dbReference>
<gene>
    <name evidence="7" type="ORF">SAMN04488589_1975</name>
</gene>
<evidence type="ECO:0000259" key="4">
    <source>
        <dbReference type="PROSITE" id="PS50110"/>
    </source>
</evidence>
<dbReference type="PROSITE" id="PS50112">
    <property type="entry name" value="PAS"/>
    <property type="match status" value="1"/>
</dbReference>
<dbReference type="EMBL" id="FNCA01000006">
    <property type="protein sequence ID" value="SDG03112.1"/>
    <property type="molecule type" value="Genomic_DNA"/>
</dbReference>
<accession>A0A7Z7AY45</accession>
<dbReference type="SMART" id="SM00448">
    <property type="entry name" value="REC"/>
    <property type="match status" value="1"/>
</dbReference>
<dbReference type="Gene3D" id="3.40.50.2300">
    <property type="match status" value="1"/>
</dbReference>
<dbReference type="SUPFAM" id="SSF55874">
    <property type="entry name" value="ATPase domain of HSP90 chaperone/DNA topoisomerase II/histidine kinase"/>
    <property type="match status" value="1"/>
</dbReference>
<feature type="domain" description="Response regulatory" evidence="4">
    <location>
        <begin position="7"/>
        <end position="122"/>
    </location>
</feature>
<dbReference type="SUPFAM" id="SSF52172">
    <property type="entry name" value="CheY-like"/>
    <property type="match status" value="1"/>
</dbReference>